<sequence length="81" mass="8536">MSVTQAWLFLIALSLGSTALAWTGVDGGWAALAILSLAWLKAQIILRTYLGLSQAPSWSRGFAMVLGFYMLGMMGLAVAAG</sequence>
<proteinExistence type="predicted"/>
<reference evidence="7 8" key="1">
    <citation type="submission" date="2019-04" db="EMBL/GenBank/DDBJ databases">
        <title>Draft genome sequence of Youngimonas vesicularis.</title>
        <authorList>
            <person name="Hameed A."/>
        </authorList>
    </citation>
    <scope>NUCLEOTIDE SEQUENCE [LARGE SCALE GENOMIC DNA]</scope>
    <source>
        <strain evidence="7 8">CC-AMW-E</strain>
    </source>
</reference>
<organism evidence="7 8">
    <name type="scientific">Thalassobius vesicularis</name>
    <dbReference type="NCBI Taxonomy" id="1294297"/>
    <lineage>
        <taxon>Bacteria</taxon>
        <taxon>Pseudomonadati</taxon>
        <taxon>Pseudomonadota</taxon>
        <taxon>Alphaproteobacteria</taxon>
        <taxon>Rhodobacterales</taxon>
        <taxon>Roseobacteraceae</taxon>
        <taxon>Thalassovita</taxon>
    </lineage>
</organism>
<keyword evidence="3 6" id="KW-0812">Transmembrane</keyword>
<evidence type="ECO:0000313" key="8">
    <source>
        <dbReference type="Proteomes" id="UP000306113"/>
    </source>
</evidence>
<keyword evidence="8" id="KW-1185">Reference proteome</keyword>
<evidence type="ECO:0000256" key="2">
    <source>
        <dbReference type="ARBA" id="ARBA00022475"/>
    </source>
</evidence>
<keyword evidence="2" id="KW-1003">Cell membrane</keyword>
<evidence type="ECO:0000256" key="5">
    <source>
        <dbReference type="ARBA" id="ARBA00023136"/>
    </source>
</evidence>
<evidence type="ECO:0000256" key="4">
    <source>
        <dbReference type="ARBA" id="ARBA00022989"/>
    </source>
</evidence>
<evidence type="ECO:0000256" key="3">
    <source>
        <dbReference type="ARBA" id="ARBA00022692"/>
    </source>
</evidence>
<evidence type="ECO:0000256" key="1">
    <source>
        <dbReference type="ARBA" id="ARBA00004651"/>
    </source>
</evidence>
<dbReference type="EMBL" id="SSMD01000011">
    <property type="protein sequence ID" value="THD71645.1"/>
    <property type="molecule type" value="Genomic_DNA"/>
</dbReference>
<feature type="transmembrane region" description="Helical" evidence="6">
    <location>
        <begin position="31"/>
        <end position="50"/>
    </location>
</feature>
<dbReference type="RefSeq" id="WP_136340601.1">
    <property type="nucleotide sequence ID" value="NZ_SSMD01000011.1"/>
</dbReference>
<evidence type="ECO:0008006" key="9">
    <source>
        <dbReference type="Google" id="ProtNLM"/>
    </source>
</evidence>
<dbReference type="GO" id="GO:0005886">
    <property type="term" value="C:plasma membrane"/>
    <property type="evidence" value="ECO:0007669"/>
    <property type="project" value="UniProtKB-SubCell"/>
</dbReference>
<gene>
    <name evidence="7" type="ORF">E7681_17755</name>
</gene>
<keyword evidence="4 6" id="KW-1133">Transmembrane helix</keyword>
<evidence type="ECO:0000313" key="7">
    <source>
        <dbReference type="EMBL" id="THD71645.1"/>
    </source>
</evidence>
<dbReference type="InterPro" id="IPR005171">
    <property type="entry name" value="Cyt_c_oxidase_su4_prok"/>
</dbReference>
<comment type="caution">
    <text evidence="7">The sequence shown here is derived from an EMBL/GenBank/DDBJ whole genome shotgun (WGS) entry which is preliminary data.</text>
</comment>
<dbReference type="OrthoDB" id="7873828at2"/>
<keyword evidence="5 6" id="KW-0472">Membrane</keyword>
<accession>A0A4S3M6G0</accession>
<name>A0A4S3M6G0_9RHOB</name>
<evidence type="ECO:0000256" key="6">
    <source>
        <dbReference type="SAM" id="Phobius"/>
    </source>
</evidence>
<dbReference type="AlphaFoldDB" id="A0A4S3M6G0"/>
<feature type="transmembrane region" description="Helical" evidence="6">
    <location>
        <begin position="62"/>
        <end position="80"/>
    </location>
</feature>
<dbReference type="Proteomes" id="UP000306113">
    <property type="component" value="Unassembled WGS sequence"/>
</dbReference>
<protein>
    <recommendedName>
        <fullName evidence="9">Nitric oxide reductase F protein</fullName>
    </recommendedName>
</protein>
<dbReference type="Pfam" id="PF03626">
    <property type="entry name" value="COX4_pro"/>
    <property type="match status" value="1"/>
</dbReference>
<comment type="subcellular location">
    <subcellularLocation>
        <location evidence="1">Cell membrane</location>
        <topology evidence="1">Multi-pass membrane protein</topology>
    </subcellularLocation>
</comment>